<dbReference type="InterPro" id="IPR029058">
    <property type="entry name" value="AB_hydrolase_fold"/>
</dbReference>
<dbReference type="InterPro" id="IPR050266">
    <property type="entry name" value="AB_hydrolase_sf"/>
</dbReference>
<feature type="domain" description="AB hydrolase-1" evidence="2">
    <location>
        <begin position="18"/>
        <end position="118"/>
    </location>
</feature>
<evidence type="ECO:0000256" key="1">
    <source>
        <dbReference type="ARBA" id="ARBA00022801"/>
    </source>
</evidence>
<dbReference type="Gene3D" id="3.40.50.1820">
    <property type="entry name" value="alpha/beta hydrolase"/>
    <property type="match status" value="2"/>
</dbReference>
<keyword evidence="1 3" id="KW-0378">Hydrolase</keyword>
<keyword evidence="4" id="KW-1185">Reference proteome</keyword>
<name>A0ABW4AQ10_9ACTN</name>
<dbReference type="Proteomes" id="UP001597183">
    <property type="component" value="Unassembled WGS sequence"/>
</dbReference>
<sequence length="227" mass="24181">MAATVRLAHRTAGVPDAPPVVLLHGLGDSAADWDPVLDGLAARWRVFAVDLRGHGDSDRPGDYSFTLMRDDVLAFLDTAGRDRVALIGHSMGAVVAVLVAQAAPQRVSRLVLEDATVPRPGDLHRPPLPVPAEPTPYDFAVVNAIRAQLTDPDPAWWDDTDAVATPTLIVDGAGSDQRQAFLAESAARMPDARVVTIAAGHHVHRNAPEEFLDAVVRFLPRPGAASL</sequence>
<dbReference type="RefSeq" id="WP_317794686.1">
    <property type="nucleotide sequence ID" value="NZ_AP028461.1"/>
</dbReference>
<comment type="caution">
    <text evidence="3">The sequence shown here is derived from an EMBL/GenBank/DDBJ whole genome shotgun (WGS) entry which is preliminary data.</text>
</comment>
<dbReference type="Pfam" id="PF00561">
    <property type="entry name" value="Abhydrolase_1"/>
    <property type="match status" value="1"/>
</dbReference>
<accession>A0ABW4AQ10</accession>
<gene>
    <name evidence="3" type="ORF">ACFQ5G_47170</name>
</gene>
<evidence type="ECO:0000313" key="3">
    <source>
        <dbReference type="EMBL" id="MFD1372956.1"/>
    </source>
</evidence>
<dbReference type="PANTHER" id="PTHR43798:SF31">
    <property type="entry name" value="AB HYDROLASE SUPERFAMILY PROTEIN YCLE"/>
    <property type="match status" value="1"/>
</dbReference>
<dbReference type="EMBL" id="JBHTMK010000063">
    <property type="protein sequence ID" value="MFD1372956.1"/>
    <property type="molecule type" value="Genomic_DNA"/>
</dbReference>
<dbReference type="SUPFAM" id="SSF53474">
    <property type="entry name" value="alpha/beta-Hydrolases"/>
    <property type="match status" value="1"/>
</dbReference>
<evidence type="ECO:0000313" key="4">
    <source>
        <dbReference type="Proteomes" id="UP001597183"/>
    </source>
</evidence>
<reference evidence="4" key="1">
    <citation type="journal article" date="2019" name="Int. J. Syst. Evol. Microbiol.">
        <title>The Global Catalogue of Microorganisms (GCM) 10K type strain sequencing project: providing services to taxonomists for standard genome sequencing and annotation.</title>
        <authorList>
            <consortium name="The Broad Institute Genomics Platform"/>
            <consortium name="The Broad Institute Genome Sequencing Center for Infectious Disease"/>
            <person name="Wu L."/>
            <person name="Ma J."/>
        </authorList>
    </citation>
    <scope>NUCLEOTIDE SEQUENCE [LARGE SCALE GENOMIC DNA]</scope>
    <source>
        <strain evidence="4">CCM 7526</strain>
    </source>
</reference>
<evidence type="ECO:0000259" key="2">
    <source>
        <dbReference type="Pfam" id="PF00561"/>
    </source>
</evidence>
<dbReference type="GO" id="GO:0016787">
    <property type="term" value="F:hydrolase activity"/>
    <property type="evidence" value="ECO:0007669"/>
    <property type="project" value="UniProtKB-KW"/>
</dbReference>
<dbReference type="InterPro" id="IPR000073">
    <property type="entry name" value="AB_hydrolase_1"/>
</dbReference>
<dbReference type="PRINTS" id="PR00111">
    <property type="entry name" value="ABHYDROLASE"/>
</dbReference>
<dbReference type="PANTHER" id="PTHR43798">
    <property type="entry name" value="MONOACYLGLYCEROL LIPASE"/>
    <property type="match status" value="1"/>
</dbReference>
<protein>
    <submittedName>
        <fullName evidence="3">Alpha/beta fold hydrolase</fullName>
    </submittedName>
</protein>
<organism evidence="3 4">
    <name type="scientific">Actinoplanes sichuanensis</name>
    <dbReference type="NCBI Taxonomy" id="512349"/>
    <lineage>
        <taxon>Bacteria</taxon>
        <taxon>Bacillati</taxon>
        <taxon>Actinomycetota</taxon>
        <taxon>Actinomycetes</taxon>
        <taxon>Micromonosporales</taxon>
        <taxon>Micromonosporaceae</taxon>
        <taxon>Actinoplanes</taxon>
    </lineage>
</organism>
<proteinExistence type="predicted"/>